<feature type="coiled-coil region" evidence="2">
    <location>
        <begin position="172"/>
        <end position="199"/>
    </location>
</feature>
<feature type="coiled-coil region" evidence="2">
    <location>
        <begin position="336"/>
        <end position="377"/>
    </location>
</feature>
<protein>
    <submittedName>
        <fullName evidence="5 6">Coiled-coil domain-containing protein 63-like isoform X1</fullName>
    </submittedName>
</protein>
<evidence type="ECO:0000313" key="8">
    <source>
        <dbReference type="RefSeq" id="XP_032824356.1"/>
    </source>
</evidence>
<dbReference type="GO" id="GO:0003341">
    <property type="term" value="P:cilium movement"/>
    <property type="evidence" value="ECO:0007669"/>
    <property type="project" value="TreeGrafter"/>
</dbReference>
<name>A0AAJ7TWN2_PETMA</name>
<dbReference type="RefSeq" id="XP_032824354.1">
    <property type="nucleotide sequence ID" value="XM_032968463.1"/>
</dbReference>
<evidence type="ECO:0000256" key="2">
    <source>
        <dbReference type="SAM" id="Coils"/>
    </source>
</evidence>
<dbReference type="Pfam" id="PF21773">
    <property type="entry name" value="ODAD1_CC"/>
    <property type="match status" value="1"/>
</dbReference>
<dbReference type="GO" id="GO:0005930">
    <property type="term" value="C:axoneme"/>
    <property type="evidence" value="ECO:0007669"/>
    <property type="project" value="TreeGrafter"/>
</dbReference>
<proteinExistence type="predicted"/>
<dbReference type="InterPro" id="IPR051876">
    <property type="entry name" value="ODA-DC/CCD"/>
</dbReference>
<dbReference type="PANTHER" id="PTHR21694:SF35">
    <property type="entry name" value="OUTER DYNEIN ARM-DOCKING COMPLEX SUBUNIT 1"/>
    <property type="match status" value="1"/>
</dbReference>
<evidence type="ECO:0000313" key="7">
    <source>
        <dbReference type="RefSeq" id="XP_032824355.1"/>
    </source>
</evidence>
<dbReference type="RefSeq" id="XP_032824356.1">
    <property type="nucleotide sequence ID" value="XM_032968465.1"/>
</dbReference>
<dbReference type="InterPro" id="IPR049258">
    <property type="entry name" value="ODAD1_CC"/>
</dbReference>
<feature type="coiled-coil region" evidence="2">
    <location>
        <begin position="52"/>
        <end position="133"/>
    </location>
</feature>
<gene>
    <name evidence="5 6 7 8" type="primary">LOC116950569</name>
</gene>
<organism evidence="4 8">
    <name type="scientific">Petromyzon marinus</name>
    <name type="common">Sea lamprey</name>
    <dbReference type="NCBI Taxonomy" id="7757"/>
    <lineage>
        <taxon>Eukaryota</taxon>
        <taxon>Metazoa</taxon>
        <taxon>Chordata</taxon>
        <taxon>Craniata</taxon>
        <taxon>Vertebrata</taxon>
        <taxon>Cyclostomata</taxon>
        <taxon>Hyperoartia</taxon>
        <taxon>Petromyzontiformes</taxon>
        <taxon>Petromyzontidae</taxon>
        <taxon>Petromyzon</taxon>
    </lineage>
</organism>
<dbReference type="Proteomes" id="UP001318040">
    <property type="component" value="Chromosome 39"/>
</dbReference>
<dbReference type="PANTHER" id="PTHR21694">
    <property type="entry name" value="COILED-COIL DOMAIN-CONTAINING PROTEIN 63"/>
    <property type="match status" value="1"/>
</dbReference>
<evidence type="ECO:0000313" key="6">
    <source>
        <dbReference type="RefSeq" id="XP_032824354.1"/>
    </source>
</evidence>
<evidence type="ECO:0000259" key="3">
    <source>
        <dbReference type="Pfam" id="PF21773"/>
    </source>
</evidence>
<evidence type="ECO:0000313" key="4">
    <source>
        <dbReference type="Proteomes" id="UP001318040"/>
    </source>
</evidence>
<sequence>MPRGRSARSPLSDMSDVDLDGLAEGELSKLQRQCRIIEGDRQTYNMESQDLIRRQMSEIFKLEKEKEDLLQSVRLSERKSMRLRDQECTENLRAMLELREALESDISQERRRLDELDVQVKQMERKMEAERRKSGGSSGTRTHVTRAHKYTHVLENRLDTALSKFNVQLTQNARLREDIESLRVEREHFENIYRKLLKELQDTHHEMDIVMDTSTAAYDSRDEARTKVALLREKADKDGAQYATEMKELQRLLDHEQRLRDFMGVKGQERVSLETGALYRKDEVEKRQRELVQESVESYEAAFQQIHAITHEDDLDTLVGAFIEVEDRNFALFNYVNEQNNEIEYLQDQIAEIVRAMQEFEQQEASLEQARQVQLRDLETRQSKAAVLTDSHTSHNALATRALQRLKDGVELLFTNLQCDRSEIEELLSGAGGIQDSTVMHYLGNIEHKANHLLTVQSYLSLKDDEKPFESPDGARILLGQSPLETVPDLAVQLPSPGCCAGRRGLVGGGRSWSRTVLTTQGLQCLSGGSVIKNLGPAEWERAPVPGSSGRADTPNSAVIFFRGLFSMALLKCSVWSVNNRVMVHRSHNWNRSLCSRCKH</sequence>
<feature type="domain" description="ODAD1 central coiled coil region" evidence="3">
    <location>
        <begin position="149"/>
        <end position="429"/>
    </location>
</feature>
<evidence type="ECO:0000313" key="5">
    <source>
        <dbReference type="RefSeq" id="XP_032824353.1"/>
    </source>
</evidence>
<dbReference type="RefSeq" id="XP_032824353.1">
    <property type="nucleotide sequence ID" value="XM_032968462.1"/>
</dbReference>
<dbReference type="AlphaFoldDB" id="A0AAJ7TWN2"/>
<dbReference type="GO" id="GO:0036158">
    <property type="term" value="P:outer dynein arm assembly"/>
    <property type="evidence" value="ECO:0007669"/>
    <property type="project" value="TreeGrafter"/>
</dbReference>
<reference evidence="5 6" key="1">
    <citation type="submission" date="2025-04" db="UniProtKB">
        <authorList>
            <consortium name="RefSeq"/>
        </authorList>
    </citation>
    <scope>IDENTIFICATION</scope>
    <source>
        <tissue evidence="5 6">Sperm</tissue>
    </source>
</reference>
<dbReference type="RefSeq" id="XP_032824355.1">
    <property type="nucleotide sequence ID" value="XM_032968464.1"/>
</dbReference>
<keyword evidence="4" id="KW-1185">Reference proteome</keyword>
<keyword evidence="1 2" id="KW-0175">Coiled coil</keyword>
<dbReference type="KEGG" id="pmrn:116950569"/>
<evidence type="ECO:0000256" key="1">
    <source>
        <dbReference type="ARBA" id="ARBA00023054"/>
    </source>
</evidence>
<accession>A0AAJ7TWN2</accession>